<feature type="transmembrane region" description="Helical" evidence="1">
    <location>
        <begin position="55"/>
        <end position="74"/>
    </location>
</feature>
<dbReference type="Proteomes" id="UP001598114">
    <property type="component" value="Unassembled WGS sequence"/>
</dbReference>
<keyword evidence="3" id="KW-1185">Reference proteome</keyword>
<gene>
    <name evidence="2" type="ORF">SKC38_07120</name>
</gene>
<feature type="transmembrane region" description="Helical" evidence="1">
    <location>
        <begin position="205"/>
        <end position="223"/>
    </location>
</feature>
<reference evidence="2 3" key="1">
    <citation type="submission" date="2024-03" db="EMBL/GenBank/DDBJ databases">
        <title>Aquirufa genome sequencing.</title>
        <authorList>
            <person name="Pitt A."/>
            <person name="Hahn M.W."/>
        </authorList>
    </citation>
    <scope>NUCLEOTIDE SEQUENCE [LARGE SCALE GENOMIC DNA]</scope>
    <source>
        <strain evidence="2 3">PLAD-142S6K</strain>
    </source>
</reference>
<feature type="transmembrane region" description="Helical" evidence="1">
    <location>
        <begin position="329"/>
        <end position="350"/>
    </location>
</feature>
<evidence type="ECO:0000256" key="1">
    <source>
        <dbReference type="SAM" id="Phobius"/>
    </source>
</evidence>
<dbReference type="EMBL" id="JBBKYA010000003">
    <property type="protein sequence ID" value="MFD3275991.1"/>
    <property type="molecule type" value="Genomic_DNA"/>
</dbReference>
<feature type="transmembrane region" description="Helical" evidence="1">
    <location>
        <begin position="274"/>
        <end position="296"/>
    </location>
</feature>
<protein>
    <recommendedName>
        <fullName evidence="4">Glycosyltransferase RgtA/B/C/D-like domain-containing protein</fullName>
    </recommendedName>
</protein>
<name>A0ABW6D235_9BACT</name>
<feature type="transmembrane region" description="Helical" evidence="1">
    <location>
        <begin position="303"/>
        <end position="323"/>
    </location>
</feature>
<accession>A0ABW6D235</accession>
<comment type="caution">
    <text evidence="2">The sequence shown here is derived from an EMBL/GenBank/DDBJ whole genome shotgun (WGS) entry which is preliminary data.</text>
</comment>
<feature type="transmembrane region" description="Helical" evidence="1">
    <location>
        <begin position="362"/>
        <end position="383"/>
    </location>
</feature>
<evidence type="ECO:0000313" key="2">
    <source>
        <dbReference type="EMBL" id="MFD3275991.1"/>
    </source>
</evidence>
<keyword evidence="1" id="KW-1133">Transmembrane helix</keyword>
<evidence type="ECO:0000313" key="3">
    <source>
        <dbReference type="Proteomes" id="UP001598114"/>
    </source>
</evidence>
<keyword evidence="1" id="KW-0812">Transmembrane</keyword>
<feature type="transmembrane region" description="Helical" evidence="1">
    <location>
        <begin position="111"/>
        <end position="128"/>
    </location>
</feature>
<keyword evidence="1" id="KW-0472">Membrane</keyword>
<evidence type="ECO:0008006" key="4">
    <source>
        <dbReference type="Google" id="ProtNLM"/>
    </source>
</evidence>
<feature type="transmembrane region" description="Helical" evidence="1">
    <location>
        <begin position="137"/>
        <end position="156"/>
    </location>
</feature>
<organism evidence="2 3">
    <name type="scientific">Aquirufa echingensis</name>
    <dbReference type="NCBI Taxonomy" id="3096516"/>
    <lineage>
        <taxon>Bacteria</taxon>
        <taxon>Pseudomonadati</taxon>
        <taxon>Bacteroidota</taxon>
        <taxon>Cytophagia</taxon>
        <taxon>Cytophagales</taxon>
        <taxon>Flectobacillaceae</taxon>
        <taxon>Aquirufa</taxon>
    </lineage>
</organism>
<proteinExistence type="predicted"/>
<sequence length="528" mass="61236">MNRNIIFGILLLFSICLLFAIVTDHRWEDWYITYRASKNLALGNGLVYNIGEYTMTYTSPIGTLFPAFIKYIFLNQSDDFTIWIYRIVCSIVLSSTSIILFKIIQKLQYPTFFYFITLFFFAFSFLIVDNSINGMESAFMVFFEILLIYLLISFPLTETWRYAICFSGIMFTRPDGFIYASILILGFVIFNVNNSTRFTRQNLFHIFKAIGFAFLLFSPWLIITDNYYGTPIPHTIIAKSKVYSFDYLIDTFINYCRNFNGSPNLFLPAYAVNFGGWGLFKPIAQILSFITLFYWLIPGTNKIARALSIASLLMVLYLNIVSGQGPSPWYLPSVITPSLIILTLIANDIYEAFFTNERFKIMKYASIASLIGICIFMFSNFYLGMRMIKYQQKIVELGNRKQIGLWLKANSKPKDRVFMECLGYIGFYSNLKTYDFPGMSSPEVVKTRKTLKTEKYSAVINYLKPEWLVLRAGEATEIKKEIPELMQKEYKLAKTFDVRNQISMAKLKYGEPFLQVDALFEVYQKVNP</sequence>
<feature type="transmembrane region" description="Helical" evidence="1">
    <location>
        <begin position="83"/>
        <end position="105"/>
    </location>
</feature>
<feature type="transmembrane region" description="Helical" evidence="1">
    <location>
        <begin position="176"/>
        <end position="193"/>
    </location>
</feature>
<dbReference type="RefSeq" id="WP_377976399.1">
    <property type="nucleotide sequence ID" value="NZ_JBBKYA010000003.1"/>
</dbReference>